<protein>
    <submittedName>
        <fullName evidence="7">Uncharacterized protein</fullName>
    </submittedName>
</protein>
<evidence type="ECO:0000256" key="4">
    <source>
        <dbReference type="ARBA" id="ARBA00022968"/>
    </source>
</evidence>
<proteinExistence type="inferred from homology"/>
<gene>
    <name evidence="7" type="ORF">HDID_LOCUS4875</name>
</gene>
<accession>A0A3P6ZG69</accession>
<evidence type="ECO:0000256" key="5">
    <source>
        <dbReference type="ARBA" id="ARBA00022989"/>
    </source>
</evidence>
<evidence type="ECO:0000313" key="7">
    <source>
        <dbReference type="EMBL" id="VDL56855.1"/>
    </source>
</evidence>
<dbReference type="GO" id="GO:0005890">
    <property type="term" value="C:sodium:potassium-exchanging ATPase complex"/>
    <property type="evidence" value="ECO:0007669"/>
    <property type="project" value="InterPro"/>
</dbReference>
<dbReference type="GO" id="GO:0006814">
    <property type="term" value="P:sodium ion transport"/>
    <property type="evidence" value="ECO:0007669"/>
    <property type="project" value="InterPro"/>
</dbReference>
<comment type="subcellular location">
    <subcellularLocation>
        <location evidence="1">Membrane</location>
        <topology evidence="1">Single-pass type II membrane protein</topology>
    </subcellularLocation>
</comment>
<evidence type="ECO:0000256" key="6">
    <source>
        <dbReference type="ARBA" id="ARBA00023136"/>
    </source>
</evidence>
<keyword evidence="4" id="KW-0735">Signal-anchor</keyword>
<evidence type="ECO:0000313" key="8">
    <source>
        <dbReference type="Proteomes" id="UP000274504"/>
    </source>
</evidence>
<evidence type="ECO:0000256" key="3">
    <source>
        <dbReference type="ARBA" id="ARBA00022692"/>
    </source>
</evidence>
<evidence type="ECO:0000256" key="2">
    <source>
        <dbReference type="ARBA" id="ARBA00005876"/>
    </source>
</evidence>
<organism evidence="7 8">
    <name type="scientific">Hymenolepis diminuta</name>
    <name type="common">Rat tapeworm</name>
    <dbReference type="NCBI Taxonomy" id="6216"/>
    <lineage>
        <taxon>Eukaryota</taxon>
        <taxon>Metazoa</taxon>
        <taxon>Spiralia</taxon>
        <taxon>Lophotrochozoa</taxon>
        <taxon>Platyhelminthes</taxon>
        <taxon>Cestoda</taxon>
        <taxon>Eucestoda</taxon>
        <taxon>Cyclophyllidea</taxon>
        <taxon>Hymenolepididae</taxon>
        <taxon>Hymenolepis</taxon>
    </lineage>
</organism>
<evidence type="ECO:0000256" key="1">
    <source>
        <dbReference type="ARBA" id="ARBA00004606"/>
    </source>
</evidence>
<dbReference type="GO" id="GO:0006813">
    <property type="term" value="P:potassium ion transport"/>
    <property type="evidence" value="ECO:0007669"/>
    <property type="project" value="InterPro"/>
</dbReference>
<keyword evidence="5" id="KW-1133">Transmembrane helix</keyword>
<dbReference type="Proteomes" id="UP000274504">
    <property type="component" value="Unassembled WGS sequence"/>
</dbReference>
<keyword evidence="6" id="KW-0472">Membrane</keyword>
<dbReference type="Pfam" id="PF00287">
    <property type="entry name" value="Na_K-ATPase"/>
    <property type="match status" value="1"/>
</dbReference>
<dbReference type="InterPro" id="IPR000402">
    <property type="entry name" value="Na/K_ATPase_sub_beta"/>
</dbReference>
<dbReference type="EMBL" id="UYSG01002093">
    <property type="protein sequence ID" value="VDL56855.1"/>
    <property type="molecule type" value="Genomic_DNA"/>
</dbReference>
<reference evidence="7 8" key="1">
    <citation type="submission" date="2018-11" db="EMBL/GenBank/DDBJ databases">
        <authorList>
            <consortium name="Pathogen Informatics"/>
        </authorList>
    </citation>
    <scope>NUCLEOTIDE SEQUENCE [LARGE SCALE GENOMIC DNA]</scope>
</reference>
<sequence>MGQNGYTSPLVAVQFENLTKHVIILIQCTLQGVKNIDTDPVTFEILLD</sequence>
<dbReference type="AlphaFoldDB" id="A0A3P6ZG69"/>
<dbReference type="InterPro" id="IPR038702">
    <property type="entry name" value="Na/K_ATPase_sub_beta_sf"/>
</dbReference>
<keyword evidence="3" id="KW-0812">Transmembrane</keyword>
<dbReference type="Gene3D" id="2.60.40.1660">
    <property type="entry name" value="Na, k-atpase alpha subunit"/>
    <property type="match status" value="1"/>
</dbReference>
<name>A0A3P6ZG69_HYMDI</name>
<comment type="similarity">
    <text evidence="2">Belongs to the X(+)/potassium ATPases subunit beta family.</text>
</comment>
<dbReference type="OrthoDB" id="5912413at2759"/>